<accession>A0A8J4EHU2</accession>
<name>A0A8J4EHU2_9ACTN</name>
<gene>
    <name evidence="3" type="ORF">NUM_06420</name>
</gene>
<proteinExistence type="predicted"/>
<keyword evidence="2" id="KW-1133">Transmembrane helix</keyword>
<evidence type="ECO:0000256" key="2">
    <source>
        <dbReference type="SAM" id="Phobius"/>
    </source>
</evidence>
<keyword evidence="2" id="KW-0812">Transmembrane</keyword>
<dbReference type="AlphaFoldDB" id="A0A8J4EHU2"/>
<feature type="transmembrane region" description="Helical" evidence="2">
    <location>
        <begin position="180"/>
        <end position="201"/>
    </location>
</feature>
<dbReference type="Proteomes" id="UP000614996">
    <property type="component" value="Unassembled WGS sequence"/>
</dbReference>
<sequence length="327" mass="33703">MCTLIGSVAATIDPDKSHSKQEMVTTMQDNAPPYPHAAGPPPTAGSPPWPGSAGPAQPPAPPGHRGFATVIGPLPGNPPSDQAWRSRPQSPPPWPGPQHGAPPAPPSGRPGDRDAGRTGSAARRIRGLAPLVLDVAVPLGAYLVLHALGWSATAAYAGAVGASVLCLGVSALVKRHFDVIAAAMLAMFTVQLLVSLVTGSLRLSVGIEALTSAIGATVLLVSCAVGRPIFQTFAMRVAGTTPERAAAMRHRWSAQPAYRRLLTRLTLVSGAVLGIESVVRLVLIATLPPGALVGASRGLQMVTLVGLIGWAILYGRRSLRRGSAVRV</sequence>
<evidence type="ECO:0008006" key="5">
    <source>
        <dbReference type="Google" id="ProtNLM"/>
    </source>
</evidence>
<protein>
    <recommendedName>
        <fullName evidence="5">Intracellular septation protein A</fullName>
    </recommendedName>
</protein>
<feature type="compositionally biased region" description="Pro residues" evidence="1">
    <location>
        <begin position="32"/>
        <end position="62"/>
    </location>
</feature>
<dbReference type="RefSeq" id="WP_207123010.1">
    <property type="nucleotide sequence ID" value="NZ_BOPO01000006.1"/>
</dbReference>
<feature type="transmembrane region" description="Helical" evidence="2">
    <location>
        <begin position="207"/>
        <end position="226"/>
    </location>
</feature>
<feature type="transmembrane region" description="Helical" evidence="2">
    <location>
        <begin position="127"/>
        <end position="148"/>
    </location>
</feature>
<feature type="transmembrane region" description="Helical" evidence="2">
    <location>
        <begin position="261"/>
        <end position="285"/>
    </location>
</feature>
<comment type="caution">
    <text evidence="3">The sequence shown here is derived from an EMBL/GenBank/DDBJ whole genome shotgun (WGS) entry which is preliminary data.</text>
</comment>
<dbReference type="EMBL" id="BOPO01000006">
    <property type="protein sequence ID" value="GIL25387.1"/>
    <property type="molecule type" value="Genomic_DNA"/>
</dbReference>
<feature type="transmembrane region" description="Helical" evidence="2">
    <location>
        <begin position="154"/>
        <end position="173"/>
    </location>
</feature>
<evidence type="ECO:0000256" key="1">
    <source>
        <dbReference type="SAM" id="MobiDB-lite"/>
    </source>
</evidence>
<feature type="compositionally biased region" description="Pro residues" evidence="1">
    <location>
        <begin position="89"/>
        <end position="108"/>
    </location>
</feature>
<feature type="transmembrane region" description="Helical" evidence="2">
    <location>
        <begin position="291"/>
        <end position="313"/>
    </location>
</feature>
<evidence type="ECO:0000313" key="4">
    <source>
        <dbReference type="Proteomes" id="UP000614996"/>
    </source>
</evidence>
<dbReference type="NCBIfam" id="NF041646">
    <property type="entry name" value="VC0807_fam"/>
    <property type="match status" value="1"/>
</dbReference>
<reference evidence="4" key="1">
    <citation type="journal article" date="2021" name="Int. J. Syst. Evol. Microbiol.">
        <title>Actinocatenispora comari sp. nov., an endophytic actinomycete isolated from aerial parts of Comarum salesowianum.</title>
        <authorList>
            <person name="Oyunbileg N."/>
            <person name="Iizaka Y."/>
            <person name="Hamada M."/>
            <person name="Davaapurev B.O."/>
            <person name="Fukumoto A."/>
            <person name="Tsetseg B."/>
            <person name="Kato F."/>
            <person name="Tamura T."/>
            <person name="Batkhuu J."/>
            <person name="Anzai Y."/>
        </authorList>
    </citation>
    <scope>NUCLEOTIDE SEQUENCE [LARGE SCALE GENOMIC DNA]</scope>
    <source>
        <strain evidence="4">NUM-2625</strain>
    </source>
</reference>
<feature type="region of interest" description="Disordered" evidence="1">
    <location>
        <begin position="13"/>
        <end position="121"/>
    </location>
</feature>
<organism evidence="3 4">
    <name type="scientific">Actinocatenispora comari</name>
    <dbReference type="NCBI Taxonomy" id="2807577"/>
    <lineage>
        <taxon>Bacteria</taxon>
        <taxon>Bacillati</taxon>
        <taxon>Actinomycetota</taxon>
        <taxon>Actinomycetes</taxon>
        <taxon>Micromonosporales</taxon>
        <taxon>Micromonosporaceae</taxon>
        <taxon>Actinocatenispora</taxon>
    </lineage>
</organism>
<keyword evidence="4" id="KW-1185">Reference proteome</keyword>
<evidence type="ECO:0000313" key="3">
    <source>
        <dbReference type="EMBL" id="GIL25387.1"/>
    </source>
</evidence>
<keyword evidence="2" id="KW-0472">Membrane</keyword>